<dbReference type="PROSITE" id="PS50056">
    <property type="entry name" value="TYR_PHOSPHATASE_2"/>
    <property type="match status" value="2"/>
</dbReference>
<evidence type="ECO:0000313" key="18">
    <source>
        <dbReference type="EMBL" id="PFX14169.1"/>
    </source>
</evidence>
<keyword evidence="3 13" id="KW-0812">Transmembrane</keyword>
<comment type="caution">
    <text evidence="18">The sequence shown here is derived from an EMBL/GenBank/DDBJ whole genome shotgun (WGS) entry which is preliminary data.</text>
</comment>
<feature type="domain" description="Tyrosine specific protein phosphatases" evidence="16">
    <location>
        <begin position="1768"/>
        <end position="1843"/>
    </location>
</feature>
<dbReference type="InterPro" id="IPR016130">
    <property type="entry name" value="Tyr_Pase_AS"/>
</dbReference>
<keyword evidence="10" id="KW-0325">Glycoprotein</keyword>
<dbReference type="PANTHER" id="PTHR46957:SF6">
    <property type="entry name" value="PROTEIN-TYROSINE-PHOSPHATASE"/>
    <property type="match status" value="1"/>
</dbReference>
<keyword evidence="5" id="KW-0677">Repeat</keyword>
<evidence type="ECO:0000256" key="8">
    <source>
        <dbReference type="ARBA" id="ARBA00022989"/>
    </source>
</evidence>
<evidence type="ECO:0000256" key="11">
    <source>
        <dbReference type="ARBA" id="ARBA00051722"/>
    </source>
</evidence>
<feature type="region of interest" description="Disordered" evidence="12">
    <location>
        <begin position="1232"/>
        <end position="1252"/>
    </location>
</feature>
<dbReference type="Gene3D" id="2.60.40.10">
    <property type="entry name" value="Immunoglobulins"/>
    <property type="match status" value="11"/>
</dbReference>
<feature type="compositionally biased region" description="Basic residues" evidence="12">
    <location>
        <begin position="1238"/>
        <end position="1247"/>
    </location>
</feature>
<evidence type="ECO:0000256" key="3">
    <source>
        <dbReference type="ARBA" id="ARBA00022692"/>
    </source>
</evidence>
<dbReference type="PROSITE" id="PS50853">
    <property type="entry name" value="FN3"/>
    <property type="match status" value="9"/>
</dbReference>
<evidence type="ECO:0000256" key="9">
    <source>
        <dbReference type="ARBA" id="ARBA00023136"/>
    </source>
</evidence>
<evidence type="ECO:0000256" key="5">
    <source>
        <dbReference type="ARBA" id="ARBA00022737"/>
    </source>
</evidence>
<sequence>MDCTLVLIYALVRMSCLVYANQASEEEHLPFVVSTTSGPLMAAVSTKFSGSINTTTSKYIAQGSIQTQVATSGIDVGKSPSLTTNLAPTSTSKGVILTGALDPPIIRDTTVLSATSVLVKWNTTSNQPIATNYSVEFSEELLSWKQPTCNHSLVQGACVVNQTQAVILLLKPYTKYIFRVVARSQFGRSNYSSESTLVVTDEAVPSQPRQVVARVLNSTAIYLNWSEPAEKNGVLLKYQIKYSERDFSGKSITQIVGPSKSVRVTLSPLNPFTFYVINISAFTSKGEGRRVTVMKQTYEGEPSSPQNLSTKTLNSTAILVSWKDPKKPNGKIGYRLSFKETTEPSSLAKFVYGGNHTQFILSNLKPYTHYTFTVTAYNVKYNLSSSGLSAMETTDQAAPSGPPRDVQAETNSSSSIILSWLPPKEEEQNGKIISYNIQMTSISLGEARNVSTMTNATRFAFTKLRPYTVYRYKVQAVTDVGVGPFSKVTLNITMEAEPSPPRNVTARSVNSTAIRVTWVEALNPNGKINYKLYVRLSGESEEKNRLVYERNDTMYIVAGLEEFVNYAFTVASFNIRNKWTSKPIVAVESTPPSEPSGPPQNVQAWTLSSTSIQVTWSPPLPDKQNGIIIRYVVAYRTQSGQLSNLVTANNKNSVEVKTLTSFTKYWFVVRAVNVIGDGPRSEEVSNTTFEDKPSGPPKNVQAWTLSSTSIQVTWSPPLPKEQNGIILRYVVAYRTQSGQLNNLDTANNKTSVEVKNLTSFTKYWFAVSAVNVIGDGPGSEEVSNTTFEDTPSGSPLNVTAFAESSTSILVKWKPPNELDRNGVITYYIVRYTSLGMESSINTTDNTTQTLITHLRKFTEYYFTVQAVNDIGAGPPSVNDTKNKTFEDLPGEPVIGNVTNNTNSLVLTWRSPIEKNGILTAFRLCWRYVGEQNESCKNLSAAESWFEIRNLKAYAQYNVSLEAQTSVFNLLTSDSSQHLSEDTVYGINFTLGELQPYTSYNVTVQAFTAAGGGEKTRVQVMTDEAGPEGPPQNVKLESKTSTSLTLSWNPPLQSNGIIRNYEIKYFTCNGTGLKPPVENATESIHTIKDLQPWQCYGIQVACRSSGGLGDYSEVIKMQTDPAAPPPLGTIAPPDEKEIDTTSFKVELTRASNKRGIVQYYRVIVRELATNNNDQPVPADYDPTNYRERDLHTYEEARKMKPKLVPYVAAEFPADKFDFFKDFEVGDGKRYPKVSNSTLSKKRRKRRGRREIGESTSEFYNGPLEENTFYAVFQRAYVDKKVYTSSDWMAPVATAAARSPTEAPSSSSDTGLIVGIVLILLIAPVVLAAVYFIWRRRSKSGGSLDDRDDFTNGHPMRMKKMSRKRRSLQKRLMGSTESLNRLDELAASRARRHPVPIDDFERHVDRMHMDGDHGFSEEYLLVQPDEEFSFQHFLNPTNKYKNRYANIVAYDHTRVLLNPIDGVPGSDYINASFIDGYNRQRAYIAAQGPLMETFDDFWRMMWEQMSSVIVMLTKLEERGRRKCDQYWPERGTRKYGSVQVTLKETLNMSHYTVRKLVISHKLFPEDEREVKQFHFTAWPDHGVPSHPTPLLSLVRHAYVSNRESVGPMVVHCSAGVGRTGTFITLDVMLQRISQEDSIDVFGFVRQMRFQRNFMVQTEGYCQPRAYIATQAPVPDTFEDFWRLIWEQESAAIVMLTREEEAGKVKCHHYWPSEGSQLYGVILVELIEENSFTDYITRKFKLTHTEEKNSHTVCQFQYTDWPDTGLPDSGVGIVDLIGQVQKWQQQSGNTAIVIHCSGGVGRTGVFCGISIMIERLKAEGVIDVFQTVQAMRLQRPAMVQTAEQYEFCYTTLQEYLDSFDLYANFQ</sequence>
<feature type="domain" description="Fibronectin type-III" evidence="17">
    <location>
        <begin position="888"/>
        <end position="985"/>
    </location>
</feature>
<dbReference type="InterPro" id="IPR003961">
    <property type="entry name" value="FN3_dom"/>
</dbReference>
<dbReference type="GO" id="GO:0016020">
    <property type="term" value="C:membrane"/>
    <property type="evidence" value="ECO:0007669"/>
    <property type="project" value="UniProtKB-SubCell"/>
</dbReference>
<feature type="domain" description="Fibronectin type-III" evidence="17">
    <location>
        <begin position="598"/>
        <end position="691"/>
    </location>
</feature>
<dbReference type="PROSITE" id="PS00383">
    <property type="entry name" value="TYR_PHOSPHATASE_1"/>
    <property type="match status" value="2"/>
</dbReference>
<comment type="catalytic activity">
    <reaction evidence="11">
        <text>O-phospho-L-tyrosyl-[protein] + H2O = L-tyrosyl-[protein] + phosphate</text>
        <dbReference type="Rhea" id="RHEA:10684"/>
        <dbReference type="Rhea" id="RHEA-COMP:10136"/>
        <dbReference type="Rhea" id="RHEA-COMP:20101"/>
        <dbReference type="ChEBI" id="CHEBI:15377"/>
        <dbReference type="ChEBI" id="CHEBI:43474"/>
        <dbReference type="ChEBI" id="CHEBI:46858"/>
        <dbReference type="ChEBI" id="CHEBI:61978"/>
        <dbReference type="EC" id="3.1.3.48"/>
    </reaction>
</comment>
<dbReference type="SMART" id="SM00404">
    <property type="entry name" value="PTPc_motif"/>
    <property type="match status" value="2"/>
</dbReference>
<evidence type="ECO:0000256" key="4">
    <source>
        <dbReference type="ARBA" id="ARBA00022729"/>
    </source>
</evidence>
<dbReference type="InterPro" id="IPR029021">
    <property type="entry name" value="Prot-tyrosine_phosphatase-like"/>
</dbReference>
<evidence type="ECO:0000256" key="7">
    <source>
        <dbReference type="ARBA" id="ARBA00022912"/>
    </source>
</evidence>
<dbReference type="PROSITE" id="PS50055">
    <property type="entry name" value="TYR_PHOSPHATASE_PTP"/>
    <property type="match status" value="2"/>
</dbReference>
<evidence type="ECO:0000256" key="10">
    <source>
        <dbReference type="ARBA" id="ARBA00023180"/>
    </source>
</evidence>
<evidence type="ECO:0000256" key="6">
    <source>
        <dbReference type="ARBA" id="ARBA00022801"/>
    </source>
</evidence>
<dbReference type="InterPro" id="IPR036116">
    <property type="entry name" value="FN3_sf"/>
</dbReference>
<feature type="chain" id="PRO_5013310196" description="protein-tyrosine-phosphatase" evidence="14">
    <location>
        <begin position="21"/>
        <end position="1863"/>
    </location>
</feature>
<feature type="region of interest" description="Disordered" evidence="12">
    <location>
        <begin position="1338"/>
        <end position="1365"/>
    </location>
</feature>
<feature type="domain" description="Fibronectin type-III" evidence="17">
    <location>
        <begin position="207"/>
        <end position="313"/>
    </location>
</feature>
<keyword evidence="19" id="KW-1185">Reference proteome</keyword>
<dbReference type="SUPFAM" id="SSF49265">
    <property type="entry name" value="Fibronectin type III"/>
    <property type="match status" value="6"/>
</dbReference>
<keyword evidence="4 14" id="KW-0732">Signal</keyword>
<dbReference type="OrthoDB" id="5973114at2759"/>
<dbReference type="InterPro" id="IPR013783">
    <property type="entry name" value="Ig-like_fold"/>
</dbReference>
<name>A0A2B4RBI9_STYPI</name>
<dbReference type="FunFam" id="2.60.40.10:FF:000028">
    <property type="entry name" value="Neuronal cell adhesion molecule"/>
    <property type="match status" value="4"/>
</dbReference>
<keyword evidence="8 13" id="KW-1133">Transmembrane helix</keyword>
<dbReference type="Proteomes" id="UP000225706">
    <property type="component" value="Unassembled WGS sequence"/>
</dbReference>
<evidence type="ECO:0000256" key="2">
    <source>
        <dbReference type="ARBA" id="ARBA00013064"/>
    </source>
</evidence>
<evidence type="ECO:0000313" key="19">
    <source>
        <dbReference type="Proteomes" id="UP000225706"/>
    </source>
</evidence>
<evidence type="ECO:0000256" key="1">
    <source>
        <dbReference type="ARBA" id="ARBA00004479"/>
    </source>
</evidence>
<feature type="transmembrane region" description="Helical" evidence="13">
    <location>
        <begin position="1310"/>
        <end position="1332"/>
    </location>
</feature>
<dbReference type="GO" id="GO:0004725">
    <property type="term" value="F:protein tyrosine phosphatase activity"/>
    <property type="evidence" value="ECO:0007669"/>
    <property type="project" value="UniProtKB-EC"/>
</dbReference>
<dbReference type="PRINTS" id="PR00700">
    <property type="entry name" value="PRTYPHPHTASE"/>
</dbReference>
<comment type="subcellular location">
    <subcellularLocation>
        <location evidence="1">Membrane</location>
        <topology evidence="1">Single-pass type I membrane protein</topology>
    </subcellularLocation>
</comment>
<feature type="domain" description="Fibronectin type-III" evidence="17">
    <location>
        <begin position="402"/>
        <end position="499"/>
    </location>
</feature>
<organism evidence="18 19">
    <name type="scientific">Stylophora pistillata</name>
    <name type="common">Smooth cauliflower coral</name>
    <dbReference type="NCBI Taxonomy" id="50429"/>
    <lineage>
        <taxon>Eukaryota</taxon>
        <taxon>Metazoa</taxon>
        <taxon>Cnidaria</taxon>
        <taxon>Anthozoa</taxon>
        <taxon>Hexacorallia</taxon>
        <taxon>Scleractinia</taxon>
        <taxon>Astrocoeniina</taxon>
        <taxon>Pocilloporidae</taxon>
        <taxon>Stylophora</taxon>
    </lineage>
</organism>
<feature type="compositionally biased region" description="Basic residues" evidence="12">
    <location>
        <begin position="1354"/>
        <end position="1365"/>
    </location>
</feature>
<feature type="domain" description="Tyrosine-protein phosphatase" evidence="15">
    <location>
        <begin position="1413"/>
        <end position="1656"/>
    </location>
</feature>
<gene>
    <name evidence="18" type="primary">PTPRD</name>
    <name evidence="18" type="ORF">AWC38_SpisGene21699</name>
</gene>
<evidence type="ECO:0000256" key="13">
    <source>
        <dbReference type="SAM" id="Phobius"/>
    </source>
</evidence>
<dbReference type="EC" id="3.1.3.48" evidence="2"/>
<dbReference type="FunFam" id="3.90.190.10:FF:000102">
    <property type="entry name" value="Receptor-type tyrosine-protein phosphatase"/>
    <property type="match status" value="1"/>
</dbReference>
<keyword evidence="6" id="KW-0378">Hydrolase</keyword>
<dbReference type="CDD" id="cd00047">
    <property type="entry name" value="PTPc"/>
    <property type="match status" value="1"/>
</dbReference>
<evidence type="ECO:0000256" key="14">
    <source>
        <dbReference type="SAM" id="SignalP"/>
    </source>
</evidence>
<dbReference type="FunFam" id="3.90.190.10:FF:000088">
    <property type="entry name" value="Receptor protein-tyrosine phosphatase LAR"/>
    <property type="match status" value="1"/>
</dbReference>
<feature type="domain" description="Fibronectin type-III" evidence="17">
    <location>
        <begin position="696"/>
        <end position="789"/>
    </location>
</feature>
<feature type="domain" description="Fibronectin type-III" evidence="17">
    <location>
        <begin position="794"/>
        <end position="887"/>
    </location>
</feature>
<dbReference type="Pfam" id="PF00102">
    <property type="entry name" value="Y_phosphatase"/>
    <property type="match status" value="2"/>
</dbReference>
<dbReference type="InterPro" id="IPR000387">
    <property type="entry name" value="Tyr_Pase_dom"/>
</dbReference>
<reference evidence="19" key="1">
    <citation type="journal article" date="2017" name="bioRxiv">
        <title>Comparative analysis of the genomes of Stylophora pistillata and Acropora digitifera provides evidence for extensive differences between species of corals.</title>
        <authorList>
            <person name="Voolstra C.R."/>
            <person name="Li Y."/>
            <person name="Liew Y.J."/>
            <person name="Baumgarten S."/>
            <person name="Zoccola D."/>
            <person name="Flot J.-F."/>
            <person name="Tambutte S."/>
            <person name="Allemand D."/>
            <person name="Aranda M."/>
        </authorList>
    </citation>
    <scope>NUCLEOTIDE SEQUENCE [LARGE SCALE GENOMIC DNA]</scope>
</reference>
<feature type="domain" description="Fibronectin type-III" evidence="17">
    <location>
        <begin position="1029"/>
        <end position="1121"/>
    </location>
</feature>
<accession>A0A2B4RBI9</accession>
<dbReference type="InterPro" id="IPR003595">
    <property type="entry name" value="Tyr_Pase_cat"/>
</dbReference>
<dbReference type="SMART" id="SM00060">
    <property type="entry name" value="FN3"/>
    <property type="match status" value="10"/>
</dbReference>
<feature type="domain" description="Tyrosine specific protein phosphatases" evidence="16">
    <location>
        <begin position="1586"/>
        <end position="1656"/>
    </location>
</feature>
<feature type="domain" description="Fibronectin type-III" evidence="17">
    <location>
        <begin position="103"/>
        <end position="203"/>
    </location>
</feature>
<dbReference type="Gene3D" id="3.90.190.10">
    <property type="entry name" value="Protein tyrosine phosphatase superfamily"/>
    <property type="match status" value="2"/>
</dbReference>
<dbReference type="SMART" id="SM00194">
    <property type="entry name" value="PTPc"/>
    <property type="match status" value="2"/>
</dbReference>
<feature type="domain" description="Tyrosine-protein phosphatase" evidence="15">
    <location>
        <begin position="1657"/>
        <end position="1852"/>
    </location>
</feature>
<dbReference type="Pfam" id="PF00041">
    <property type="entry name" value="fn3"/>
    <property type="match status" value="10"/>
</dbReference>
<proteinExistence type="predicted"/>
<keyword evidence="18" id="KW-0675">Receptor</keyword>
<evidence type="ECO:0000259" key="16">
    <source>
        <dbReference type="PROSITE" id="PS50056"/>
    </source>
</evidence>
<evidence type="ECO:0000259" key="15">
    <source>
        <dbReference type="PROSITE" id="PS50055"/>
    </source>
</evidence>
<evidence type="ECO:0000259" key="17">
    <source>
        <dbReference type="PROSITE" id="PS50853"/>
    </source>
</evidence>
<keyword evidence="7" id="KW-0904">Protein phosphatase</keyword>
<dbReference type="EMBL" id="LSMT01000827">
    <property type="protein sequence ID" value="PFX14169.1"/>
    <property type="molecule type" value="Genomic_DNA"/>
</dbReference>
<evidence type="ECO:0000256" key="12">
    <source>
        <dbReference type="SAM" id="MobiDB-lite"/>
    </source>
</evidence>
<feature type="domain" description="Fibronectin type-III" evidence="17">
    <location>
        <begin position="500"/>
        <end position="593"/>
    </location>
</feature>
<dbReference type="InterPro" id="IPR000242">
    <property type="entry name" value="PTP_cat"/>
</dbReference>
<feature type="signal peptide" evidence="14">
    <location>
        <begin position="1"/>
        <end position="20"/>
    </location>
</feature>
<dbReference type="STRING" id="50429.A0A2B4RBI9"/>
<dbReference type="InterPro" id="IPR050713">
    <property type="entry name" value="RTP_Phos/Ushers"/>
</dbReference>
<dbReference type="CDD" id="cd00063">
    <property type="entry name" value="FN3"/>
    <property type="match status" value="10"/>
</dbReference>
<keyword evidence="9 13" id="KW-0472">Membrane</keyword>
<dbReference type="SUPFAM" id="SSF52799">
    <property type="entry name" value="(Phosphotyrosine protein) phosphatases II"/>
    <property type="match status" value="2"/>
</dbReference>
<dbReference type="PANTHER" id="PTHR46957">
    <property type="entry name" value="CYTOKINE RECEPTOR"/>
    <property type="match status" value="1"/>
</dbReference>
<protein>
    <recommendedName>
        <fullName evidence="2">protein-tyrosine-phosphatase</fullName>
        <ecNumber evidence="2">3.1.3.48</ecNumber>
    </recommendedName>
</protein>